<reference evidence="1" key="2">
    <citation type="submission" date="2014-02" db="EMBL/GenBank/DDBJ databases">
        <title>Complete DNA sequence of /Kuraishia capsulata/ illustrates novel genomic features among budding yeasts (/Saccharomycotina/).</title>
        <authorList>
            <person name="Morales L."/>
            <person name="Noel B."/>
            <person name="Porcel B."/>
            <person name="Marcet-Houben M."/>
            <person name="Hullo M-F."/>
            <person name="Sacerdot C."/>
            <person name="Tekaia F."/>
            <person name="Leh-Louis V."/>
            <person name="Despons L."/>
            <person name="Khanna V."/>
            <person name="Aury J-M."/>
            <person name="Barbe V."/>
            <person name="Couloux A."/>
            <person name="Labadie K."/>
            <person name="Pelletier E."/>
            <person name="Souciet J-L."/>
            <person name="Boekhout T."/>
            <person name="Gabaldon T."/>
            <person name="Wincker P."/>
            <person name="Dujon B."/>
        </authorList>
    </citation>
    <scope>NUCLEOTIDE SEQUENCE</scope>
    <source>
        <strain evidence="1">CBS 1993</strain>
    </source>
</reference>
<evidence type="ECO:0000313" key="2">
    <source>
        <dbReference type="Proteomes" id="UP000019384"/>
    </source>
</evidence>
<protein>
    <submittedName>
        <fullName evidence="1">Uncharacterized protein</fullName>
    </submittedName>
</protein>
<proteinExistence type="predicted"/>
<evidence type="ECO:0000313" key="1">
    <source>
        <dbReference type="EMBL" id="CDK26197.1"/>
    </source>
</evidence>
<dbReference type="EMBL" id="HG793126">
    <property type="protein sequence ID" value="CDK26197.1"/>
    <property type="molecule type" value="Genomic_DNA"/>
</dbReference>
<gene>
    <name evidence="1" type="ORF">KUCA_T00002168001</name>
</gene>
<sequence>MFKQESVHEVIDGM</sequence>
<name>W6MMM1_9ASCO</name>
<dbReference type="Proteomes" id="UP000019384">
    <property type="component" value="Unassembled WGS sequence"/>
</dbReference>
<accession>W6MMM1</accession>
<reference evidence="1" key="1">
    <citation type="submission" date="2013-12" db="EMBL/GenBank/DDBJ databases">
        <authorList>
            <person name="Genoscope - CEA"/>
        </authorList>
    </citation>
    <scope>NUCLEOTIDE SEQUENCE</scope>
    <source>
        <strain evidence="1">CBS 1993</strain>
    </source>
</reference>
<dbReference type="HOGENOM" id="CLU_3435071_0_0_1"/>
<keyword evidence="2" id="KW-1185">Reference proteome</keyword>
<organism evidence="1 2">
    <name type="scientific">Kuraishia capsulata CBS 1993</name>
    <dbReference type="NCBI Taxonomy" id="1382522"/>
    <lineage>
        <taxon>Eukaryota</taxon>
        <taxon>Fungi</taxon>
        <taxon>Dikarya</taxon>
        <taxon>Ascomycota</taxon>
        <taxon>Saccharomycotina</taxon>
        <taxon>Pichiomycetes</taxon>
        <taxon>Pichiales</taxon>
        <taxon>Pichiaceae</taxon>
        <taxon>Kuraishia</taxon>
    </lineage>
</organism>